<protein>
    <recommendedName>
        <fullName evidence="3">Porin</fullName>
    </recommendedName>
</protein>
<reference evidence="1 2" key="1">
    <citation type="submission" date="2015-11" db="EMBL/GenBank/DDBJ databases">
        <title>Solirubrum puertoriconensis gen. nov. an environmental bacteria isolated in Puerto Rico.</title>
        <authorList>
            <person name="Cuebas-Irizarry M.F."/>
            <person name="Montalvo-Rodriguez R."/>
        </authorList>
    </citation>
    <scope>NUCLEOTIDE SEQUENCE [LARGE SCALE GENOMIC DNA]</scope>
    <source>
        <strain evidence="1 2">MC1A</strain>
    </source>
</reference>
<dbReference type="AlphaFoldDB" id="A0A9X0HKX9"/>
<evidence type="ECO:0008006" key="3">
    <source>
        <dbReference type="Google" id="ProtNLM"/>
    </source>
</evidence>
<dbReference type="Gene3D" id="2.40.160.10">
    <property type="entry name" value="Porin"/>
    <property type="match status" value="1"/>
</dbReference>
<sequence>MQAAAIVPDSVARPVQPLTLFGFADAYYGFDFTGSSQERPFFLYSHNRANEFALNNAIVGMRYTNAQVRGAIALHAGTYVEANYAREPQGLRHVYEAYAGFRPLAKVWLDVGIFQSHIGFESALSKDNWTLTRSLMAENSPYYEAGARFSYEPTATLTFTALVLNGWQNLRENNRAKALGTQVQWKPNSKLTLNSSTFVGNEQPTDSVPRRRYFHNAYVSYVVTERLSVALVFDVGAQQRNPRSSGADLWHTGAGFVRHQLSEKWSATARGEFYRASRGVVIRSVAPAAGERSVHLGGGSLNLDYAPSEHVLCRVEGRMLHSNGKIFERRNSNFVNNYNNITSSVAISF</sequence>
<name>A0A9X0HKX9_SOLP1</name>
<dbReference type="EMBL" id="LNAL01000007">
    <property type="protein sequence ID" value="KUG07817.1"/>
    <property type="molecule type" value="Genomic_DNA"/>
</dbReference>
<dbReference type="InterPro" id="IPR023614">
    <property type="entry name" value="Porin_dom_sf"/>
</dbReference>
<dbReference type="Pfam" id="PF07642">
    <property type="entry name" value="BBP2"/>
    <property type="match status" value="1"/>
</dbReference>
<organism evidence="1 2">
    <name type="scientific">Solirubrum puertoriconensis</name>
    <dbReference type="NCBI Taxonomy" id="1751427"/>
    <lineage>
        <taxon>Bacteria</taxon>
        <taxon>Pseudomonadati</taxon>
        <taxon>Bacteroidota</taxon>
        <taxon>Cytophagia</taxon>
        <taxon>Cytophagales</taxon>
    </lineage>
</organism>
<dbReference type="Proteomes" id="UP000054223">
    <property type="component" value="Unassembled WGS sequence"/>
</dbReference>
<dbReference type="OrthoDB" id="103154at2"/>
<dbReference type="InterPro" id="IPR011486">
    <property type="entry name" value="BBP2"/>
</dbReference>
<evidence type="ECO:0000313" key="2">
    <source>
        <dbReference type="Proteomes" id="UP000054223"/>
    </source>
</evidence>
<evidence type="ECO:0000313" key="1">
    <source>
        <dbReference type="EMBL" id="KUG07817.1"/>
    </source>
</evidence>
<comment type="caution">
    <text evidence="1">The sequence shown here is derived from an EMBL/GenBank/DDBJ whole genome shotgun (WGS) entry which is preliminary data.</text>
</comment>
<dbReference type="RefSeq" id="WP_160328199.1">
    <property type="nucleotide sequence ID" value="NZ_LNAL01000007.1"/>
</dbReference>
<proteinExistence type="predicted"/>
<keyword evidence="2" id="KW-1185">Reference proteome</keyword>
<gene>
    <name evidence="1" type="ORF">ASU33_16050</name>
</gene>
<accession>A0A9X0HKX9</accession>